<protein>
    <submittedName>
        <fullName evidence="2">Uncharacterized protein</fullName>
    </submittedName>
</protein>
<accession>A0A7L4WNM8</accession>
<dbReference type="EMBL" id="MH898941">
    <property type="protein sequence ID" value="QFR99873.1"/>
    <property type="molecule type" value="Genomic_DNA"/>
</dbReference>
<proteinExistence type="predicted"/>
<feature type="transmembrane region" description="Helical" evidence="1">
    <location>
        <begin position="127"/>
        <end position="149"/>
    </location>
</feature>
<organism evidence="2">
    <name type="scientific">Osmundea sinicola</name>
    <dbReference type="NCBI Taxonomy" id="290685"/>
    <lineage>
        <taxon>Eukaryota</taxon>
        <taxon>Rhodophyta</taxon>
        <taxon>Florideophyceae</taxon>
        <taxon>Rhodymeniophycidae</taxon>
        <taxon>Ceramiales</taxon>
        <taxon>Rhodomelaceae</taxon>
        <taxon>Laurencieae</taxon>
        <taxon>Osmundea</taxon>
    </lineage>
</organism>
<feature type="transmembrane region" description="Helical" evidence="1">
    <location>
        <begin position="71"/>
        <end position="89"/>
    </location>
</feature>
<dbReference type="AlphaFoldDB" id="A0A7L4WNM8"/>
<keyword evidence="1" id="KW-1133">Transmembrane helix</keyword>
<name>A0A7L4WNM8_9FLOR</name>
<gene>
    <name evidence="2" type="primary">ConsOrf4</name>
</gene>
<dbReference type="GeneID" id="60234922"/>
<sequence length="267" mass="32554">MTYKNQLFISNYLYSPKTKYHNIPVQIKVIYIFLTLFFLPYFNSYQIITFISLLILIIEINIVYKLIYMFYFNKVKFLTILLNYIVFISRMKSNRITYNNQIRFCQLTIPYFIKWHNYSVKTTKVIVMYYFILLSIPSWIFKLISVFVLSSHILHILYFCTKYETILEIIINALNRTKQKINLFHNKYIINLFLGYIFLEEFKLCLKNINLSIKIKKINITSIKTDNLNILLKKYTIFFPSNHNDHSIILWNREIKYQDFSNFQIYY</sequence>
<keyword evidence="1" id="KW-0812">Transmembrane</keyword>
<evidence type="ECO:0000256" key="1">
    <source>
        <dbReference type="SAM" id="Phobius"/>
    </source>
</evidence>
<dbReference type="RefSeq" id="YP_009944579.1">
    <property type="nucleotide sequence ID" value="NC_051457.1"/>
</dbReference>
<keyword evidence="2" id="KW-0934">Plastid</keyword>
<keyword evidence="2" id="KW-0150">Chloroplast</keyword>
<reference evidence="2" key="1">
    <citation type="submission" date="2018-09" db="EMBL/GenBank/DDBJ databases">
        <title>Genomics and Phylogenetic analysis of three type specimens of Osmundea (Rhodomelaceae, Rhodophyta).</title>
        <authorList>
            <person name="Hughey J.R."/>
            <person name="Miller K.A."/>
        </authorList>
    </citation>
    <scope>NUCLEOTIDE SEQUENCE</scope>
</reference>
<keyword evidence="1" id="KW-0472">Membrane</keyword>
<geneLocation type="chloroplast" evidence="2"/>
<evidence type="ECO:0000313" key="2">
    <source>
        <dbReference type="EMBL" id="QFR99873.1"/>
    </source>
</evidence>